<dbReference type="AlphaFoldDB" id="A0A0E0K811"/>
<accession>A0A0E0K811</accession>
<keyword evidence="3" id="KW-1185">Reference proteome</keyword>
<reference evidence="2" key="2">
    <citation type="submission" date="2018-05" db="EMBL/GenBank/DDBJ databases">
        <title>OpunRS2 (Oryza punctata Reference Sequence Version 2).</title>
        <authorList>
            <person name="Zhang J."/>
            <person name="Kudrna D."/>
            <person name="Lee S."/>
            <person name="Talag J."/>
            <person name="Welchert J."/>
            <person name="Wing R.A."/>
        </authorList>
    </citation>
    <scope>NUCLEOTIDE SEQUENCE [LARGE SCALE GENOMIC DNA]</scope>
</reference>
<reference evidence="2" key="1">
    <citation type="submission" date="2015-04" db="UniProtKB">
        <authorList>
            <consortium name="EnsemblPlants"/>
        </authorList>
    </citation>
    <scope>IDENTIFICATION</scope>
</reference>
<dbReference type="EnsemblPlants" id="OPUNC03G01450.1">
    <property type="protein sequence ID" value="OPUNC03G01450.1"/>
    <property type="gene ID" value="OPUNC03G01450"/>
</dbReference>
<protein>
    <submittedName>
        <fullName evidence="2">Uncharacterized protein</fullName>
    </submittedName>
</protein>
<sequence length="166" mass="18079">MTGALNAGRVLEQLCFATYHHADNCPEPNLSLSGCLIQHKYVSQTEGRLTNFTEYLTAFHWLVVGMTVSTTRYEAGKQNCSSQNWKLIQVEVLCLPLAEAADLSVDDNVGTQGDQLTVGLHAGCIHHIGCRALASTLEHPERKSRAHASRQGPRQNLHGGACVNVT</sequence>
<evidence type="ECO:0000313" key="2">
    <source>
        <dbReference type="EnsemblPlants" id="OPUNC03G01450.1"/>
    </source>
</evidence>
<dbReference type="Gramene" id="OPUNC03G01450.1">
    <property type="protein sequence ID" value="OPUNC03G01450.1"/>
    <property type="gene ID" value="OPUNC03G01450"/>
</dbReference>
<evidence type="ECO:0000256" key="1">
    <source>
        <dbReference type="SAM" id="MobiDB-lite"/>
    </source>
</evidence>
<dbReference type="HOGENOM" id="CLU_1605353_0_0_1"/>
<evidence type="ECO:0000313" key="3">
    <source>
        <dbReference type="Proteomes" id="UP000026962"/>
    </source>
</evidence>
<organism evidence="2">
    <name type="scientific">Oryza punctata</name>
    <name type="common">Red rice</name>
    <dbReference type="NCBI Taxonomy" id="4537"/>
    <lineage>
        <taxon>Eukaryota</taxon>
        <taxon>Viridiplantae</taxon>
        <taxon>Streptophyta</taxon>
        <taxon>Embryophyta</taxon>
        <taxon>Tracheophyta</taxon>
        <taxon>Spermatophyta</taxon>
        <taxon>Magnoliopsida</taxon>
        <taxon>Liliopsida</taxon>
        <taxon>Poales</taxon>
        <taxon>Poaceae</taxon>
        <taxon>BOP clade</taxon>
        <taxon>Oryzoideae</taxon>
        <taxon>Oryzeae</taxon>
        <taxon>Oryzinae</taxon>
        <taxon>Oryza</taxon>
    </lineage>
</organism>
<dbReference type="Proteomes" id="UP000026962">
    <property type="component" value="Chromosome 3"/>
</dbReference>
<feature type="region of interest" description="Disordered" evidence="1">
    <location>
        <begin position="141"/>
        <end position="166"/>
    </location>
</feature>
<proteinExistence type="predicted"/>
<name>A0A0E0K811_ORYPU</name>